<proteinExistence type="predicted"/>
<dbReference type="Proteomes" id="UP001139462">
    <property type="component" value="Unassembled WGS sequence"/>
</dbReference>
<organism evidence="1 2">
    <name type="scientific">Aequorivita xiaoshiensis</name>
    <dbReference type="NCBI Taxonomy" id="2874476"/>
    <lineage>
        <taxon>Bacteria</taxon>
        <taxon>Pseudomonadati</taxon>
        <taxon>Bacteroidota</taxon>
        <taxon>Flavobacteriia</taxon>
        <taxon>Flavobacteriales</taxon>
        <taxon>Flavobacteriaceae</taxon>
        <taxon>Aequorivita</taxon>
    </lineage>
</organism>
<comment type="caution">
    <text evidence="1">The sequence shown here is derived from an EMBL/GenBank/DDBJ whole genome shotgun (WGS) entry which is preliminary data.</text>
</comment>
<gene>
    <name evidence="1" type="ORF">K8344_12430</name>
</gene>
<dbReference type="AlphaFoldDB" id="A0A9X1R073"/>
<evidence type="ECO:0000313" key="1">
    <source>
        <dbReference type="EMBL" id="MCG2431931.1"/>
    </source>
</evidence>
<accession>A0A9X1R073</accession>
<dbReference type="EMBL" id="JAIRBB010000014">
    <property type="protein sequence ID" value="MCG2431931.1"/>
    <property type="molecule type" value="Genomic_DNA"/>
</dbReference>
<dbReference type="RefSeq" id="WP_237609010.1">
    <property type="nucleotide sequence ID" value="NZ_JAIRBB010000014.1"/>
</dbReference>
<reference evidence="1" key="1">
    <citation type="submission" date="2021-09" db="EMBL/GenBank/DDBJ databases">
        <title>Genome of Aequorivita sp. strain F64183.</title>
        <authorList>
            <person name="Wang Y."/>
        </authorList>
    </citation>
    <scope>NUCLEOTIDE SEQUENCE</scope>
    <source>
        <strain evidence="1">F64183</strain>
    </source>
</reference>
<name>A0A9X1R073_9FLAO</name>
<protein>
    <submittedName>
        <fullName evidence="1">Uncharacterized protein</fullName>
    </submittedName>
</protein>
<sequence length="258" mass="29655">MENKNNTLENGPEFLDSDQMPFVFSSLIINVASVNKKFGTLIDFISKFDLNGQTNGKLLIVAEIVTPPGNLIQIVENRLRPLNFVNKLDYVFVDEELIRGAGGSYTPYLNQPHLACKNIPWLGSLITADGNFVWYKETVEKEIEAYNFPFVKFNVWKQIGVQKAEKSVLRSAKMNHMPISESRVEYIKKLSKLDDLGLIELFNTYVGRKHFSIRMQMDVWLLQDEFIKRNLDYSVIFDGKSFSFAKKIKLEGKKVITI</sequence>
<keyword evidence="2" id="KW-1185">Reference proteome</keyword>
<evidence type="ECO:0000313" key="2">
    <source>
        <dbReference type="Proteomes" id="UP001139462"/>
    </source>
</evidence>